<evidence type="ECO:0000313" key="5">
    <source>
        <dbReference type="Ensembl" id="ENSAPLP00020004174.1"/>
    </source>
</evidence>
<dbReference type="CDD" id="cd03593">
    <property type="entry name" value="CLECT_NK_receptors_like"/>
    <property type="match status" value="1"/>
</dbReference>
<dbReference type="Ensembl" id="ENSAPLT00020004503.1">
    <property type="protein sequence ID" value="ENSAPLP00020004174.1"/>
    <property type="gene ID" value="ENSAPLG00020003086.1"/>
</dbReference>
<dbReference type="InterPro" id="IPR033992">
    <property type="entry name" value="NKR-like_CTLD"/>
</dbReference>
<dbReference type="Proteomes" id="UP000694400">
    <property type="component" value="Chromosome 30"/>
</dbReference>
<evidence type="ECO:0000256" key="1">
    <source>
        <dbReference type="ARBA" id="ARBA00004401"/>
    </source>
</evidence>
<accession>A0A8B9R0P9</accession>
<feature type="transmembrane region" description="Helical" evidence="3">
    <location>
        <begin position="73"/>
        <end position="94"/>
    </location>
</feature>
<dbReference type="SMART" id="SM00034">
    <property type="entry name" value="CLECT"/>
    <property type="match status" value="1"/>
</dbReference>
<dbReference type="GO" id="GO:0005886">
    <property type="term" value="C:plasma membrane"/>
    <property type="evidence" value="ECO:0007669"/>
    <property type="project" value="UniProtKB-SubCell"/>
</dbReference>
<evidence type="ECO:0000256" key="3">
    <source>
        <dbReference type="SAM" id="Phobius"/>
    </source>
</evidence>
<dbReference type="InterPro" id="IPR016187">
    <property type="entry name" value="CTDL_fold"/>
</dbReference>
<dbReference type="PANTHER" id="PTHR45710:SF35">
    <property type="entry name" value="C-TYPE LECTIN DOMAIN FAMILY 2 MEMBER D"/>
    <property type="match status" value="1"/>
</dbReference>
<feature type="domain" description="C-type lectin" evidence="4">
    <location>
        <begin position="108"/>
        <end position="213"/>
    </location>
</feature>
<keyword evidence="3" id="KW-0472">Membrane</keyword>
<comment type="subcellular location">
    <subcellularLocation>
        <location evidence="1">Cell membrane</location>
        <topology evidence="1">Single-pass type II membrane protein</topology>
    </subcellularLocation>
</comment>
<dbReference type="PANTHER" id="PTHR45710">
    <property type="entry name" value="C-TYPE LECTIN DOMAIN-CONTAINING PROTEIN 180"/>
    <property type="match status" value="1"/>
</dbReference>
<dbReference type="InterPro" id="IPR016186">
    <property type="entry name" value="C-type_lectin-like/link_sf"/>
</dbReference>
<proteinExistence type="predicted"/>
<dbReference type="Ensembl" id="ENSAPLT00020004239.1">
    <property type="protein sequence ID" value="ENSAPLP00020003933.1"/>
    <property type="gene ID" value="ENSAPLG00020002921.1"/>
</dbReference>
<dbReference type="SUPFAM" id="SSF56436">
    <property type="entry name" value="C-type lectin-like"/>
    <property type="match status" value="1"/>
</dbReference>
<keyword evidence="3" id="KW-0812">Transmembrane</keyword>
<reference evidence="5" key="2">
    <citation type="submission" date="2025-05" db="UniProtKB">
        <authorList>
            <consortium name="Ensembl"/>
        </authorList>
    </citation>
    <scope>IDENTIFICATION</scope>
</reference>
<dbReference type="Pfam" id="PF00059">
    <property type="entry name" value="Lectin_C"/>
    <property type="match status" value="1"/>
</dbReference>
<dbReference type="AlphaFoldDB" id="A0A8B9R0P9"/>
<evidence type="ECO:0000313" key="6">
    <source>
        <dbReference type="Proteomes" id="UP000694400"/>
    </source>
</evidence>
<keyword evidence="2" id="KW-0430">Lectin</keyword>
<dbReference type="GO" id="GO:0030246">
    <property type="term" value="F:carbohydrate binding"/>
    <property type="evidence" value="ECO:0007669"/>
    <property type="project" value="UniProtKB-KW"/>
</dbReference>
<keyword evidence="3" id="KW-1133">Transmembrane helix</keyword>
<dbReference type="PROSITE" id="PS50041">
    <property type="entry name" value="C_TYPE_LECTIN_2"/>
    <property type="match status" value="1"/>
</dbReference>
<organism evidence="5 6">
    <name type="scientific">Anas platyrhynchos</name>
    <name type="common">Mallard</name>
    <name type="synonym">Anas boschas</name>
    <dbReference type="NCBI Taxonomy" id="8839"/>
    <lineage>
        <taxon>Eukaryota</taxon>
        <taxon>Metazoa</taxon>
        <taxon>Chordata</taxon>
        <taxon>Craniata</taxon>
        <taxon>Vertebrata</taxon>
        <taxon>Euteleostomi</taxon>
        <taxon>Archelosauria</taxon>
        <taxon>Archosauria</taxon>
        <taxon>Dinosauria</taxon>
        <taxon>Saurischia</taxon>
        <taxon>Theropoda</taxon>
        <taxon>Coelurosauria</taxon>
        <taxon>Aves</taxon>
        <taxon>Neognathae</taxon>
        <taxon>Galloanserae</taxon>
        <taxon>Anseriformes</taxon>
        <taxon>Anatidae</taxon>
        <taxon>Anatinae</taxon>
        <taxon>Anas</taxon>
    </lineage>
</organism>
<sequence>MIFQGSFHSLTFRGGPTVPLPPAAPPGCGEGLASLSPAARGLHGAGTPHFPPLLFVAGLLTKCKARRVAAWKLYVFGIISLIEFLVLISIIIWLSQRAYSCPHSWIGFEGKCFYFSDGEKNQTLSRADCHVHGANLAVIQSREELEFMMRYKGSHDHWIGLSRQNPRQRWEWDDGTEFDSSLFPIGGGEDFAFLNNQRVTSARSSGERHWICTRQP</sequence>
<dbReference type="Gene3D" id="3.10.100.10">
    <property type="entry name" value="Mannose-Binding Protein A, subunit A"/>
    <property type="match status" value="1"/>
</dbReference>
<dbReference type="InterPro" id="IPR050828">
    <property type="entry name" value="C-type_lectin/matrix_domain"/>
</dbReference>
<dbReference type="InterPro" id="IPR001304">
    <property type="entry name" value="C-type_lectin-like"/>
</dbReference>
<protein>
    <recommendedName>
        <fullName evidence="4">C-type lectin domain-containing protein</fullName>
    </recommendedName>
</protein>
<reference evidence="5" key="1">
    <citation type="submission" date="2019-08" db="EMBL/GenBank/DDBJ databases">
        <title>Three high-quality genomes provides insights into domestication of ducks.</title>
        <authorList>
            <person name="Hou Z.C."/>
            <person name="Zhu F."/>
            <person name="Yin Z.T."/>
            <person name="Zhang F."/>
        </authorList>
    </citation>
    <scope>NUCLEOTIDE SEQUENCE [LARGE SCALE GENOMIC DNA]</scope>
</reference>
<dbReference type="Ensembl" id="ENSAPLT00020016184.1">
    <property type="protein sequence ID" value="ENSAPLP00020015022.1"/>
    <property type="gene ID" value="ENSAPLG00020010903.1"/>
</dbReference>
<evidence type="ECO:0000259" key="4">
    <source>
        <dbReference type="PROSITE" id="PS50041"/>
    </source>
</evidence>
<evidence type="ECO:0000256" key="2">
    <source>
        <dbReference type="ARBA" id="ARBA00022734"/>
    </source>
</evidence>
<name>A0A8B9R0P9_ANAPL</name>